<keyword evidence="2" id="KW-1185">Reference proteome</keyword>
<accession>A0A6L3SP33</accession>
<dbReference type="OrthoDB" id="5449792at2"/>
<gene>
    <name evidence="1" type="ORF">F6X53_29755</name>
</gene>
<protein>
    <submittedName>
        <fullName evidence="1">Uncharacterized protein</fullName>
    </submittedName>
</protein>
<reference evidence="1 2" key="1">
    <citation type="submission" date="2019-09" db="EMBL/GenBank/DDBJ databases">
        <title>YIM 48816 draft genome.</title>
        <authorList>
            <person name="Jiang L."/>
        </authorList>
    </citation>
    <scope>NUCLEOTIDE SEQUENCE [LARGE SCALE GENOMIC DNA]</scope>
    <source>
        <strain evidence="1 2">YIM 48816</strain>
    </source>
</reference>
<comment type="caution">
    <text evidence="1">The sequence shown here is derived from an EMBL/GenBank/DDBJ whole genome shotgun (WGS) entry which is preliminary data.</text>
</comment>
<organism evidence="1 2">
    <name type="scientific">Methylobacterium soli</name>
    <dbReference type="NCBI Taxonomy" id="553447"/>
    <lineage>
        <taxon>Bacteria</taxon>
        <taxon>Pseudomonadati</taxon>
        <taxon>Pseudomonadota</taxon>
        <taxon>Alphaproteobacteria</taxon>
        <taxon>Hyphomicrobiales</taxon>
        <taxon>Methylobacteriaceae</taxon>
        <taxon>Methylobacterium</taxon>
    </lineage>
</organism>
<dbReference type="Proteomes" id="UP000474159">
    <property type="component" value="Unassembled WGS sequence"/>
</dbReference>
<evidence type="ECO:0000313" key="1">
    <source>
        <dbReference type="EMBL" id="KAB1070696.1"/>
    </source>
</evidence>
<dbReference type="AlphaFoldDB" id="A0A6L3SP33"/>
<proteinExistence type="predicted"/>
<evidence type="ECO:0000313" key="2">
    <source>
        <dbReference type="Proteomes" id="UP000474159"/>
    </source>
</evidence>
<name>A0A6L3SP33_9HYPH</name>
<dbReference type="EMBL" id="VZZK01000060">
    <property type="protein sequence ID" value="KAB1070696.1"/>
    <property type="molecule type" value="Genomic_DNA"/>
</dbReference>
<sequence length="78" mass="9239">MLREWALSLTIPAPLRHRRLGHVREGVLLLVRSRRCRAAWDWELAPFGEAERHRRLIHRLVAFRDWGAARARRPRPGS</sequence>